<evidence type="ECO:0000256" key="1">
    <source>
        <dbReference type="ARBA" id="ARBA00022723"/>
    </source>
</evidence>
<name>A0ABZ1ASG5_AROEV</name>
<organism evidence="5 6">
    <name type="scientific">Aromatoleum evansii</name>
    <name type="common">Azoarcus evansii</name>
    <dbReference type="NCBI Taxonomy" id="59406"/>
    <lineage>
        <taxon>Bacteria</taxon>
        <taxon>Pseudomonadati</taxon>
        <taxon>Pseudomonadota</taxon>
        <taxon>Betaproteobacteria</taxon>
        <taxon>Rhodocyclales</taxon>
        <taxon>Rhodocyclaceae</taxon>
        <taxon>Aromatoleum</taxon>
    </lineage>
</organism>
<evidence type="ECO:0000256" key="2">
    <source>
        <dbReference type="ARBA" id="ARBA00022837"/>
    </source>
</evidence>
<dbReference type="Pfam" id="PF05567">
    <property type="entry name" value="T4P_PilY1"/>
    <property type="match status" value="1"/>
</dbReference>
<keyword evidence="3" id="KW-0732">Signal</keyword>
<dbReference type="EMBL" id="CP141259">
    <property type="protein sequence ID" value="WRL47516.1"/>
    <property type="molecule type" value="Genomic_DNA"/>
</dbReference>
<protein>
    <submittedName>
        <fullName evidence="5">PilC/PilY family type IV pilus protein</fullName>
    </submittedName>
</protein>
<evidence type="ECO:0000313" key="6">
    <source>
        <dbReference type="Proteomes" id="UP001626593"/>
    </source>
</evidence>
<evidence type="ECO:0000256" key="3">
    <source>
        <dbReference type="SAM" id="SignalP"/>
    </source>
</evidence>
<proteinExistence type="predicted"/>
<dbReference type="Proteomes" id="UP001626593">
    <property type="component" value="Chromosome"/>
</dbReference>
<dbReference type="InterPro" id="IPR008707">
    <property type="entry name" value="B-propeller_PilY1"/>
</dbReference>
<keyword evidence="2" id="KW-0106">Calcium</keyword>
<gene>
    <name evidence="5" type="ORF">U5817_05525</name>
</gene>
<feature type="domain" description="PilY1 beta-propeller" evidence="4">
    <location>
        <begin position="676"/>
        <end position="910"/>
    </location>
</feature>
<accession>A0ABZ1ASG5</accession>
<evidence type="ECO:0000259" key="4">
    <source>
        <dbReference type="Pfam" id="PF05567"/>
    </source>
</evidence>
<feature type="chain" id="PRO_5045467102" evidence="3">
    <location>
        <begin position="25"/>
        <end position="1127"/>
    </location>
</feature>
<evidence type="ECO:0000313" key="5">
    <source>
        <dbReference type="EMBL" id="WRL47516.1"/>
    </source>
</evidence>
<dbReference type="RefSeq" id="WP_407279971.1">
    <property type="nucleotide sequence ID" value="NZ_CP141259.1"/>
</dbReference>
<keyword evidence="6" id="KW-1185">Reference proteome</keyword>
<reference evidence="5 6" key="1">
    <citation type="submission" date="2023-12" db="EMBL/GenBank/DDBJ databases">
        <title>A. evansii MAY27, complete genome.</title>
        <authorList>
            <person name="Wang Y."/>
        </authorList>
    </citation>
    <scope>NUCLEOTIDE SEQUENCE [LARGE SCALE GENOMIC DNA]</scope>
    <source>
        <strain evidence="5 6">MAY27</strain>
    </source>
</reference>
<feature type="signal peptide" evidence="3">
    <location>
        <begin position="1"/>
        <end position="24"/>
    </location>
</feature>
<keyword evidence="1" id="KW-0479">Metal-binding</keyword>
<sequence>MNRKLSLSIALACIGINSAMPVFGEDIDIYTMPPTPQAAPNVLLLLDNSSNWSAADQAWDREEVKAKCNANKDCERYVGLVFGDNLKLVQGQVEVRALRVVLNDLACTVTTGYRPTNVGLMLFNDAGTADSTSGVAGYIRQRIQLLAPSSYGCTDPKGVISDLATIDSELRSPDYKVPSSIDYGSAYYEAFKYFGGYANTNGTEATKMGSPPGATGFGPKPYSKRTTLEDITAFTSTDKTEYASPIPLESCANNYIVLVGNQFPNLEPNTDTRTSPPTHLMMTRLGLRPKQLSSAATSGREMRFADEWAQFLARTDVSAVAGHQPVKTFTINVFNRKGEDPAQTALLNSMATNGGSGVGGAFKVNGDLMALVEGLKTIFLQINAVNSSFASASLPISVNTQGTYLNQVFIGMFRPDVGSRPRWAGNLKQYQFALQQVPVGEVIKRSLFLADANGDPAIDNANTGFLQACARSFWTSDSSNYWEPITEPKSDTPNFGIPEGSCTNFEANDSPDGRVVERGGAGQKIRKISPATSRQIATCAAAPSNCTTSTSFAVSTDMEKWIRGDNVGDGYNTKTETFYTKYDPFAGAIRPTVHGGVVHSRPLAINYGSSDSDDVVVFYGADDGLFRAIDGSKNEADSVSGTELWAFLAPEFEERLTRARDNYPFVTFKDDPTSPKDFFFDGSIGAYIGPKNADGTGVRVTYILPSMRRGGKMIYAFDATDHPAKQAPKPLWRFGCDQSGNCFGGDSARLGQTWSTPRVVRVKNQTALYAVFGAGYDACEDSEPRDCSASTTGRGIFVLDATTGERLRYISFGEAAGRIVADVVPVDTNDDGFSDVLYAADTSGNLWRVNLSNPTKVGTQSPADWTVTRVATIGDWSSANNRNRKFLYAPDVVRFGIYNIILIGSGNREKPLYDPLVDSSKTYIAAKTLNRFYGFWDEFARTSDFVIINDQNDCDASGDTALSTPSCQLMNTTDTTKDYMPVFQSIVTRPRGWVIDLTDTTTAGPNEQVVTTPATVGGLVNFSTFQAKNKSKCSSLGTARGYAACFLHGGASCDTPSPEGTIRSEEFVGGGLPPSPVTGTVLVDGKIVPFIIGGKPDAGGGSALEVKLPPIPIRKDRTKVYRYKKID</sequence>